<feature type="domain" description="Polymerase beta nucleotidyltransferase" evidence="1">
    <location>
        <begin position="13"/>
        <end position="104"/>
    </location>
</feature>
<accession>A0A0G0JRB1</accession>
<dbReference type="AlphaFoldDB" id="A0A0G0JRB1"/>
<evidence type="ECO:0000313" key="3">
    <source>
        <dbReference type="Proteomes" id="UP000034235"/>
    </source>
</evidence>
<protein>
    <submittedName>
        <fullName evidence="2">Polymerase beta domain protein region protein</fullName>
    </submittedName>
</protein>
<comment type="caution">
    <text evidence="2">The sequence shown here is derived from an EMBL/GenBank/DDBJ whole genome shotgun (WGS) entry which is preliminary data.</text>
</comment>
<reference evidence="2 3" key="1">
    <citation type="journal article" date="2015" name="Nature">
        <title>rRNA introns, odd ribosomes, and small enigmatic genomes across a large radiation of phyla.</title>
        <authorList>
            <person name="Brown C.T."/>
            <person name="Hug L.A."/>
            <person name="Thomas B.C."/>
            <person name="Sharon I."/>
            <person name="Castelle C.J."/>
            <person name="Singh A."/>
            <person name="Wilkins M.J."/>
            <person name="Williams K.H."/>
            <person name="Banfield J.F."/>
        </authorList>
    </citation>
    <scope>NUCLEOTIDE SEQUENCE [LARGE SCALE GENOMIC DNA]</scope>
</reference>
<dbReference type="PANTHER" id="PTHR33933:SF1">
    <property type="entry name" value="PROTEIN ADENYLYLTRANSFERASE MNTA-RELATED"/>
    <property type="match status" value="1"/>
</dbReference>
<gene>
    <name evidence="2" type="ORF">US86_C0009G0003</name>
</gene>
<evidence type="ECO:0000313" key="2">
    <source>
        <dbReference type="EMBL" id="KKQ65635.1"/>
    </source>
</evidence>
<dbReference type="Gene3D" id="3.30.460.10">
    <property type="entry name" value="Beta Polymerase, domain 2"/>
    <property type="match status" value="1"/>
</dbReference>
<dbReference type="Pfam" id="PF18765">
    <property type="entry name" value="Polbeta"/>
    <property type="match status" value="1"/>
</dbReference>
<dbReference type="InterPro" id="IPR043519">
    <property type="entry name" value="NT_sf"/>
</dbReference>
<sequence length="105" mass="12001">MTSAQVDAQIRSITNQLVTKYQAEKVILFGSAAKGKMRQGSDLDFLVIKRDDRSFHQRLVDLYRLIEKDMAADFIVYTPSELTERVEMGDPFIKSILKNGRVLYG</sequence>
<dbReference type="EMBL" id="LBUP01000009">
    <property type="protein sequence ID" value="KKQ65635.1"/>
    <property type="molecule type" value="Genomic_DNA"/>
</dbReference>
<dbReference type="CDD" id="cd05403">
    <property type="entry name" value="NT_KNTase_like"/>
    <property type="match status" value="1"/>
</dbReference>
<dbReference type="InterPro" id="IPR041633">
    <property type="entry name" value="Polbeta"/>
</dbReference>
<proteinExistence type="predicted"/>
<evidence type="ECO:0000259" key="1">
    <source>
        <dbReference type="Pfam" id="PF18765"/>
    </source>
</evidence>
<name>A0A0G0JRB1_9BACT</name>
<dbReference type="InterPro" id="IPR052548">
    <property type="entry name" value="Type_VII_TA_antitoxin"/>
</dbReference>
<organism evidence="2 3">
    <name type="scientific">Candidatus Daviesbacteria bacterium GW2011_GWA2_38_24</name>
    <dbReference type="NCBI Taxonomy" id="1618422"/>
    <lineage>
        <taxon>Bacteria</taxon>
        <taxon>Candidatus Daviesiibacteriota</taxon>
    </lineage>
</organism>
<dbReference type="PANTHER" id="PTHR33933">
    <property type="entry name" value="NUCLEOTIDYLTRANSFERASE"/>
    <property type="match status" value="1"/>
</dbReference>
<dbReference type="SUPFAM" id="SSF81301">
    <property type="entry name" value="Nucleotidyltransferase"/>
    <property type="match status" value="1"/>
</dbReference>
<dbReference type="Proteomes" id="UP000034235">
    <property type="component" value="Unassembled WGS sequence"/>
</dbReference>